<protein>
    <submittedName>
        <fullName evidence="2">Uncharacterized protein</fullName>
    </submittedName>
</protein>
<feature type="transmembrane region" description="Helical" evidence="1">
    <location>
        <begin position="103"/>
        <end position="122"/>
    </location>
</feature>
<evidence type="ECO:0000256" key="1">
    <source>
        <dbReference type="SAM" id="Phobius"/>
    </source>
</evidence>
<organism evidence="2 3">
    <name type="scientific">Microbacterium laevaniformans</name>
    <dbReference type="NCBI Taxonomy" id="36807"/>
    <lineage>
        <taxon>Bacteria</taxon>
        <taxon>Bacillati</taxon>
        <taxon>Actinomycetota</taxon>
        <taxon>Actinomycetes</taxon>
        <taxon>Micrococcales</taxon>
        <taxon>Microbacteriaceae</taxon>
        <taxon>Microbacterium</taxon>
    </lineage>
</organism>
<name>A0A4S2D876_9MICO</name>
<feature type="transmembrane region" description="Helical" evidence="1">
    <location>
        <begin position="7"/>
        <end position="26"/>
    </location>
</feature>
<dbReference type="EMBL" id="SRYO01000004">
    <property type="protein sequence ID" value="TGY37756.1"/>
    <property type="molecule type" value="Genomic_DNA"/>
</dbReference>
<dbReference type="OrthoDB" id="5072596at2"/>
<keyword evidence="1" id="KW-0812">Transmembrane</keyword>
<dbReference type="AlphaFoldDB" id="A0A4S2D876"/>
<keyword evidence="1" id="KW-1133">Transmembrane helix</keyword>
<comment type="caution">
    <text evidence="2">The sequence shown here is derived from an EMBL/GenBank/DDBJ whole genome shotgun (WGS) entry which is preliminary data.</text>
</comment>
<reference evidence="2 3" key="1">
    <citation type="submission" date="2019-04" db="EMBL/GenBank/DDBJ databases">
        <title>Microbes associate with the intestines of laboratory mice.</title>
        <authorList>
            <person name="Navarre W."/>
            <person name="Wong E."/>
            <person name="Huang K."/>
            <person name="Tropini C."/>
            <person name="Ng K."/>
            <person name="Yu B."/>
        </authorList>
    </citation>
    <scope>NUCLEOTIDE SEQUENCE [LARGE SCALE GENOMIC DNA]</scope>
    <source>
        <strain evidence="2 3">NM46_B2-13</strain>
    </source>
</reference>
<feature type="transmembrane region" description="Helical" evidence="1">
    <location>
        <begin position="32"/>
        <end position="51"/>
    </location>
</feature>
<evidence type="ECO:0000313" key="3">
    <source>
        <dbReference type="Proteomes" id="UP000309893"/>
    </source>
</evidence>
<feature type="transmembrane region" description="Helical" evidence="1">
    <location>
        <begin position="71"/>
        <end position="91"/>
    </location>
</feature>
<keyword evidence="1" id="KW-0472">Membrane</keyword>
<evidence type="ECO:0000313" key="2">
    <source>
        <dbReference type="EMBL" id="TGY37756.1"/>
    </source>
</evidence>
<sequence>MRIDPLHLVDVFVYLVILNLTAQFVPSVISESFAVSLATAIMLKLVLEVVLRVKKAVVARLRAASTTARRLTSVVMLVLILPGSKFVVLWLEDVLFGDAVSLGGFWPVTLLVLTLTAARAGVRRAVAPGRSTT</sequence>
<proteinExistence type="predicted"/>
<accession>A0A4S2D876</accession>
<gene>
    <name evidence="2" type="ORF">E5344_07495</name>
</gene>
<dbReference type="Proteomes" id="UP000309893">
    <property type="component" value="Unassembled WGS sequence"/>
</dbReference>